<dbReference type="CDD" id="cd06976">
    <property type="entry name" value="cupin_MtlR-like_N"/>
    <property type="match status" value="1"/>
</dbReference>
<dbReference type="SUPFAM" id="SSF51215">
    <property type="entry name" value="Regulatory protein AraC"/>
    <property type="match status" value="1"/>
</dbReference>
<dbReference type="Pfam" id="PF02311">
    <property type="entry name" value="AraC_binding"/>
    <property type="match status" value="1"/>
</dbReference>
<dbReference type="Proteomes" id="UP000184164">
    <property type="component" value="Unassembled WGS sequence"/>
</dbReference>
<keyword evidence="1" id="KW-0805">Transcription regulation</keyword>
<dbReference type="PANTHER" id="PTHR43280:SF34">
    <property type="entry name" value="ARAC-FAMILY TRANSCRIPTIONAL REGULATOR"/>
    <property type="match status" value="1"/>
</dbReference>
<keyword evidence="6" id="KW-1185">Reference proteome</keyword>
<dbReference type="InterPro" id="IPR014710">
    <property type="entry name" value="RmlC-like_jellyroll"/>
</dbReference>
<dbReference type="PANTHER" id="PTHR43280">
    <property type="entry name" value="ARAC-FAMILY TRANSCRIPTIONAL REGULATOR"/>
    <property type="match status" value="1"/>
</dbReference>
<evidence type="ECO:0000313" key="5">
    <source>
        <dbReference type="EMBL" id="SHF39549.1"/>
    </source>
</evidence>
<sequence length="288" mass="33897">MKVMQEYIDFPLRAAMKVKWRKMPHFTYPWHFHSEYEILYIIEGSGTSFVADNIEQFNAGDLAMLGSNLPHFWRSDEKYHSPNSEEKINYIVIQFPDDLFRESLFEYPEFRAIKELLDRSSRGIRFSSLFSEKVAAQIVNIAQSSGFEQVILLLQFLQELAKAQDYRLLAGELYNLQRHDFTDDRLTRVLHFLTTRYQQKVELEQVAEIAHLHPSAFCRFFKEKTGKSLTAYITDLRISYACKLLIEGKLSVSQVCFECGFNNLSNFNRTFKRLAKMTPTAYFQKFHE</sequence>
<evidence type="ECO:0000256" key="2">
    <source>
        <dbReference type="ARBA" id="ARBA00023125"/>
    </source>
</evidence>
<keyword evidence="3" id="KW-0804">Transcription</keyword>
<dbReference type="Gene3D" id="2.60.120.10">
    <property type="entry name" value="Jelly Rolls"/>
    <property type="match status" value="1"/>
</dbReference>
<dbReference type="STRING" id="1484053.SAMN05444274_10562"/>
<dbReference type="GO" id="GO:0003700">
    <property type="term" value="F:DNA-binding transcription factor activity"/>
    <property type="evidence" value="ECO:0007669"/>
    <property type="project" value="InterPro"/>
</dbReference>
<dbReference type="Pfam" id="PF12833">
    <property type="entry name" value="HTH_18"/>
    <property type="match status" value="1"/>
</dbReference>
<protein>
    <submittedName>
        <fullName evidence="5">Transcriptional regulator, AraC family</fullName>
    </submittedName>
</protein>
<reference evidence="5 6" key="1">
    <citation type="submission" date="2016-11" db="EMBL/GenBank/DDBJ databases">
        <authorList>
            <person name="Jaros S."/>
            <person name="Januszkiewicz K."/>
            <person name="Wedrychowicz H."/>
        </authorList>
    </citation>
    <scope>NUCLEOTIDE SEQUENCE [LARGE SCALE GENOMIC DNA]</scope>
    <source>
        <strain evidence="5 6">DSM 26910</strain>
    </source>
</reference>
<dbReference type="InterPro" id="IPR018060">
    <property type="entry name" value="HTH_AraC"/>
</dbReference>
<dbReference type="PROSITE" id="PS00041">
    <property type="entry name" value="HTH_ARAC_FAMILY_1"/>
    <property type="match status" value="1"/>
</dbReference>
<evidence type="ECO:0000256" key="1">
    <source>
        <dbReference type="ARBA" id="ARBA00023015"/>
    </source>
</evidence>
<feature type="domain" description="HTH araC/xylS-type" evidence="4">
    <location>
        <begin position="187"/>
        <end position="285"/>
    </location>
</feature>
<dbReference type="GO" id="GO:0043565">
    <property type="term" value="F:sequence-specific DNA binding"/>
    <property type="evidence" value="ECO:0007669"/>
    <property type="project" value="InterPro"/>
</dbReference>
<name>A0A1M5BAM8_9BACT</name>
<accession>A0A1M5BAM8</accession>
<dbReference type="EMBL" id="FQUM01000005">
    <property type="protein sequence ID" value="SHF39549.1"/>
    <property type="molecule type" value="Genomic_DNA"/>
</dbReference>
<evidence type="ECO:0000313" key="6">
    <source>
        <dbReference type="Proteomes" id="UP000184164"/>
    </source>
</evidence>
<dbReference type="SMART" id="SM00342">
    <property type="entry name" value="HTH_ARAC"/>
    <property type="match status" value="1"/>
</dbReference>
<dbReference type="Gene3D" id="1.10.10.60">
    <property type="entry name" value="Homeodomain-like"/>
    <property type="match status" value="2"/>
</dbReference>
<dbReference type="RefSeq" id="WP_073001842.1">
    <property type="nucleotide sequence ID" value="NZ_FQUM01000005.1"/>
</dbReference>
<dbReference type="SUPFAM" id="SSF46689">
    <property type="entry name" value="Homeodomain-like"/>
    <property type="match status" value="2"/>
</dbReference>
<dbReference type="PROSITE" id="PS01124">
    <property type="entry name" value="HTH_ARAC_FAMILY_2"/>
    <property type="match status" value="1"/>
</dbReference>
<dbReference type="OrthoDB" id="2569619at2"/>
<gene>
    <name evidence="5" type="ORF">SAMN05444274_10562</name>
</gene>
<dbReference type="InterPro" id="IPR003313">
    <property type="entry name" value="AraC-bd"/>
</dbReference>
<dbReference type="AlphaFoldDB" id="A0A1M5BAM8"/>
<proteinExistence type="predicted"/>
<dbReference type="InterPro" id="IPR009057">
    <property type="entry name" value="Homeodomain-like_sf"/>
</dbReference>
<keyword evidence="2" id="KW-0238">DNA-binding</keyword>
<evidence type="ECO:0000259" key="4">
    <source>
        <dbReference type="PROSITE" id="PS01124"/>
    </source>
</evidence>
<evidence type="ECO:0000256" key="3">
    <source>
        <dbReference type="ARBA" id="ARBA00023163"/>
    </source>
</evidence>
<dbReference type="InterPro" id="IPR018062">
    <property type="entry name" value="HTH_AraC-typ_CS"/>
</dbReference>
<dbReference type="InterPro" id="IPR037923">
    <property type="entry name" value="HTH-like"/>
</dbReference>
<organism evidence="5 6">
    <name type="scientific">Mariniphaga anaerophila</name>
    <dbReference type="NCBI Taxonomy" id="1484053"/>
    <lineage>
        <taxon>Bacteria</taxon>
        <taxon>Pseudomonadati</taxon>
        <taxon>Bacteroidota</taxon>
        <taxon>Bacteroidia</taxon>
        <taxon>Marinilabiliales</taxon>
        <taxon>Prolixibacteraceae</taxon>
        <taxon>Mariniphaga</taxon>
    </lineage>
</organism>